<proteinExistence type="inferred from homology"/>
<evidence type="ECO:0000256" key="1">
    <source>
        <dbReference type="ARBA" id="ARBA00005168"/>
    </source>
</evidence>
<dbReference type="NCBIfam" id="NF003727">
    <property type="entry name" value="PRK05330.1"/>
    <property type="match status" value="1"/>
</dbReference>
<evidence type="ECO:0000256" key="6">
    <source>
        <dbReference type="ARBA" id="ARBA00023133"/>
    </source>
</evidence>
<dbReference type="Proteomes" id="UP000182284">
    <property type="component" value="Unassembled WGS sequence"/>
</dbReference>
<dbReference type="Gene3D" id="3.40.1500.10">
    <property type="entry name" value="Coproporphyrinogen III oxidase, aerobic"/>
    <property type="match status" value="1"/>
</dbReference>
<comment type="subunit">
    <text evidence="3">Homodimer.</text>
</comment>
<accession>A0A1G7M1A6</accession>
<dbReference type="GO" id="GO:0004109">
    <property type="term" value="F:coproporphyrinogen oxidase activity"/>
    <property type="evidence" value="ECO:0007669"/>
    <property type="project" value="UniProtKB-EC"/>
</dbReference>
<keyword evidence="5" id="KW-0560">Oxidoreductase</keyword>
<dbReference type="EC" id="1.3.3.3" evidence="4"/>
<reference evidence="8 9" key="1">
    <citation type="submission" date="2016-10" db="EMBL/GenBank/DDBJ databases">
        <authorList>
            <person name="de Groot N.N."/>
        </authorList>
    </citation>
    <scope>NUCLEOTIDE SEQUENCE [LARGE SCALE GENOMIC DNA]</scope>
    <source>
        <strain evidence="8 9">DSM 27375</strain>
    </source>
</reference>
<evidence type="ECO:0000256" key="7">
    <source>
        <dbReference type="ARBA" id="ARBA00023244"/>
    </source>
</evidence>
<dbReference type="SUPFAM" id="SSF102886">
    <property type="entry name" value="Coproporphyrinogen III oxidase"/>
    <property type="match status" value="1"/>
</dbReference>
<evidence type="ECO:0000256" key="5">
    <source>
        <dbReference type="ARBA" id="ARBA00023002"/>
    </source>
</evidence>
<gene>
    <name evidence="8" type="ORF">SAMN04488117_10558</name>
</gene>
<evidence type="ECO:0000256" key="3">
    <source>
        <dbReference type="ARBA" id="ARBA00011738"/>
    </source>
</evidence>
<dbReference type="GO" id="GO:0005737">
    <property type="term" value="C:cytoplasm"/>
    <property type="evidence" value="ECO:0007669"/>
    <property type="project" value="TreeGrafter"/>
</dbReference>
<dbReference type="InterPro" id="IPR001260">
    <property type="entry name" value="Coprogen_oxidase_aer"/>
</dbReference>
<dbReference type="PIRSF" id="PIRSF000166">
    <property type="entry name" value="Coproporphyri_ox"/>
    <property type="match status" value="1"/>
</dbReference>
<comment type="similarity">
    <text evidence="2">Belongs to the aerobic coproporphyrinogen-III oxidase family.</text>
</comment>
<evidence type="ECO:0000256" key="2">
    <source>
        <dbReference type="ARBA" id="ARBA00010644"/>
    </source>
</evidence>
<dbReference type="AlphaFoldDB" id="A0A1G7M1A6"/>
<keyword evidence="7" id="KW-0627">Porphyrin biosynthesis</keyword>
<evidence type="ECO:0000313" key="8">
    <source>
        <dbReference type="EMBL" id="SDF55416.1"/>
    </source>
</evidence>
<dbReference type="GO" id="GO:0006782">
    <property type="term" value="P:protoporphyrinogen IX biosynthetic process"/>
    <property type="evidence" value="ECO:0007669"/>
    <property type="project" value="TreeGrafter"/>
</dbReference>
<evidence type="ECO:0000256" key="4">
    <source>
        <dbReference type="ARBA" id="ARBA00012869"/>
    </source>
</evidence>
<dbReference type="PRINTS" id="PR00073">
    <property type="entry name" value="COPRGNOXDASE"/>
</dbReference>
<evidence type="ECO:0000313" key="9">
    <source>
        <dbReference type="Proteomes" id="UP000182284"/>
    </source>
</evidence>
<dbReference type="PANTHER" id="PTHR10755:SF0">
    <property type="entry name" value="OXYGEN-DEPENDENT COPROPORPHYRINOGEN-III OXIDASE, MITOCHONDRIAL"/>
    <property type="match status" value="1"/>
</dbReference>
<comment type="pathway">
    <text evidence="1">Porphyrin-containing compound metabolism; protoporphyrin-IX biosynthesis; protoporphyrinogen-IX from coproporphyrinogen-III (O2 route): step 1/1.</text>
</comment>
<dbReference type="PANTHER" id="PTHR10755">
    <property type="entry name" value="COPROPORPHYRINOGEN III OXIDASE, MITOCHONDRIAL"/>
    <property type="match status" value="1"/>
</dbReference>
<sequence>MSQDTREEMSPEMNGEKSRASLWFRDLRNQIVTAFEALEDSQATGPFAELPAGRFEVTETKRSSDDGSDAGGGVMSVMRGGRVFEKVGVNISTVYGALGERAQMAMAARKGIPGMKDDPRFWAAGISLVAHMQNPHTPAVHMNTRMFWTPHAWWFGGGSDLNPCIEYAEDTAAFHAVQKHHCDRHDPNYYPRFKDWADEYFYVPHRGRARGVGGIFFDDHNTGDWEADFAFTQDVGRAFLPAFLGATEKRRNTPWTEADKDTQLIHRGLYAEYNLVYDRGTKFGLETGHDANAVLMSLPPMAKWV</sequence>
<organism evidence="8 9">
    <name type="scientific">Celeribacter baekdonensis</name>
    <dbReference type="NCBI Taxonomy" id="875171"/>
    <lineage>
        <taxon>Bacteria</taxon>
        <taxon>Pseudomonadati</taxon>
        <taxon>Pseudomonadota</taxon>
        <taxon>Alphaproteobacteria</taxon>
        <taxon>Rhodobacterales</taxon>
        <taxon>Roseobacteraceae</taxon>
        <taxon>Celeribacter</taxon>
    </lineage>
</organism>
<dbReference type="InterPro" id="IPR036406">
    <property type="entry name" value="Coprogen_oxidase_aer_sf"/>
</dbReference>
<name>A0A1G7M1A6_9RHOB</name>
<protein>
    <recommendedName>
        <fullName evidence="4">coproporphyrinogen oxidase</fullName>
        <ecNumber evidence="4">1.3.3.3</ecNumber>
    </recommendedName>
</protein>
<dbReference type="Pfam" id="PF01218">
    <property type="entry name" value="Coprogen_oxidas"/>
    <property type="match status" value="1"/>
</dbReference>
<keyword evidence="6" id="KW-0350">Heme biosynthesis</keyword>
<dbReference type="EMBL" id="FNBL01000005">
    <property type="protein sequence ID" value="SDF55416.1"/>
    <property type="molecule type" value="Genomic_DNA"/>
</dbReference>